<evidence type="ECO:0000313" key="5">
    <source>
        <dbReference type="Proteomes" id="UP001501414"/>
    </source>
</evidence>
<dbReference type="RefSeq" id="WP_344025213.1">
    <property type="nucleotide sequence ID" value="NZ_BAAAJK010000027.1"/>
</dbReference>
<name>A0ABP4IMW2_9PSEU</name>
<organism evidence="4 5">
    <name type="scientific">Pseudonocardia kongjuensis</name>
    <dbReference type="NCBI Taxonomy" id="102227"/>
    <lineage>
        <taxon>Bacteria</taxon>
        <taxon>Bacillati</taxon>
        <taxon>Actinomycetota</taxon>
        <taxon>Actinomycetes</taxon>
        <taxon>Pseudonocardiales</taxon>
        <taxon>Pseudonocardiaceae</taxon>
        <taxon>Pseudonocardia</taxon>
    </lineage>
</organism>
<dbReference type="SUPFAM" id="SSF52540">
    <property type="entry name" value="P-loop containing nucleoside triphosphate hydrolases"/>
    <property type="match status" value="1"/>
</dbReference>
<evidence type="ECO:0000313" key="4">
    <source>
        <dbReference type="EMBL" id="GAA1394465.1"/>
    </source>
</evidence>
<keyword evidence="1" id="KW-0813">Transport</keyword>
<keyword evidence="5" id="KW-1185">Reference proteome</keyword>
<gene>
    <name evidence="4" type="ORF">GCM10009613_42520</name>
</gene>
<dbReference type="Gene3D" id="3.40.50.300">
    <property type="entry name" value="P-loop containing nucleotide triphosphate hydrolases"/>
    <property type="match status" value="1"/>
</dbReference>
<feature type="region of interest" description="Disordered" evidence="2">
    <location>
        <begin position="67"/>
        <end position="102"/>
    </location>
</feature>
<feature type="compositionally biased region" description="Low complexity" evidence="2">
    <location>
        <begin position="68"/>
        <end position="77"/>
    </location>
</feature>
<proteinExistence type="predicted"/>
<protein>
    <recommendedName>
        <fullName evidence="3">ABC transporter domain-containing protein</fullName>
    </recommendedName>
</protein>
<reference evidence="5" key="1">
    <citation type="journal article" date="2019" name="Int. J. Syst. Evol. Microbiol.">
        <title>The Global Catalogue of Microorganisms (GCM) 10K type strain sequencing project: providing services to taxonomists for standard genome sequencing and annotation.</title>
        <authorList>
            <consortium name="The Broad Institute Genomics Platform"/>
            <consortium name="The Broad Institute Genome Sequencing Center for Infectious Disease"/>
            <person name="Wu L."/>
            <person name="Ma J."/>
        </authorList>
    </citation>
    <scope>NUCLEOTIDE SEQUENCE [LARGE SCALE GENOMIC DNA]</scope>
    <source>
        <strain evidence="5">JCM 11896</strain>
    </source>
</reference>
<evidence type="ECO:0000256" key="2">
    <source>
        <dbReference type="SAM" id="MobiDB-lite"/>
    </source>
</evidence>
<dbReference type="InterPro" id="IPR050093">
    <property type="entry name" value="ABC_SmlMolc_Importer"/>
</dbReference>
<dbReference type="InterPro" id="IPR027417">
    <property type="entry name" value="P-loop_NTPase"/>
</dbReference>
<comment type="caution">
    <text evidence="4">The sequence shown here is derived from an EMBL/GenBank/DDBJ whole genome shotgun (WGS) entry which is preliminary data.</text>
</comment>
<dbReference type="InterPro" id="IPR003439">
    <property type="entry name" value="ABC_transporter-like_ATP-bd"/>
</dbReference>
<dbReference type="Pfam" id="PF00005">
    <property type="entry name" value="ABC_tran"/>
    <property type="match status" value="1"/>
</dbReference>
<feature type="domain" description="ABC transporter" evidence="3">
    <location>
        <begin position="18"/>
        <end position="51"/>
    </location>
</feature>
<accession>A0ABP4IMW2</accession>
<dbReference type="Proteomes" id="UP001501414">
    <property type="component" value="Unassembled WGS sequence"/>
</dbReference>
<evidence type="ECO:0000256" key="1">
    <source>
        <dbReference type="ARBA" id="ARBA00022448"/>
    </source>
</evidence>
<evidence type="ECO:0000259" key="3">
    <source>
        <dbReference type="Pfam" id="PF00005"/>
    </source>
</evidence>
<dbReference type="PANTHER" id="PTHR42781">
    <property type="entry name" value="SPERMIDINE/PUTRESCINE IMPORT ATP-BINDING PROTEIN POTA"/>
    <property type="match status" value="1"/>
</dbReference>
<dbReference type="EMBL" id="BAAAJK010000027">
    <property type="protein sequence ID" value="GAA1394465.1"/>
    <property type="molecule type" value="Genomic_DNA"/>
</dbReference>
<dbReference type="PANTHER" id="PTHR42781:SF4">
    <property type="entry name" value="SPERMIDINE_PUTRESCINE IMPORT ATP-BINDING PROTEIN POTA"/>
    <property type="match status" value="1"/>
</dbReference>
<sequence length="102" mass="10736">MHRGSGLLGRVRLDGYGDHLPGRWSGGMRKRVAVARVLAADPDQFLMDEPFGPLDALTRRAVGDPRRCASPSRSASCLPDAVSGTVGTRGVATSPAAKPRTP</sequence>